<dbReference type="EMBL" id="GBRH01259970">
    <property type="protein sequence ID" value="JAD37925.1"/>
    <property type="molecule type" value="Transcribed_RNA"/>
</dbReference>
<accession>A0A0A8ZME8</accession>
<reference evidence="1" key="2">
    <citation type="journal article" date="2015" name="Data Brief">
        <title>Shoot transcriptome of the giant reed, Arundo donax.</title>
        <authorList>
            <person name="Barrero R.A."/>
            <person name="Guerrero F.D."/>
            <person name="Moolhuijzen P."/>
            <person name="Goolsby J.A."/>
            <person name="Tidwell J."/>
            <person name="Bellgard S.E."/>
            <person name="Bellgard M.I."/>
        </authorList>
    </citation>
    <scope>NUCLEOTIDE SEQUENCE</scope>
    <source>
        <tissue evidence="1">Shoot tissue taken approximately 20 cm above the soil surface</tissue>
    </source>
</reference>
<name>A0A0A8ZME8_ARUDO</name>
<proteinExistence type="predicted"/>
<reference evidence="1" key="1">
    <citation type="submission" date="2014-09" db="EMBL/GenBank/DDBJ databases">
        <authorList>
            <person name="Magalhaes I.L.F."/>
            <person name="Oliveira U."/>
            <person name="Santos F.R."/>
            <person name="Vidigal T.H.D.A."/>
            <person name="Brescovit A.D."/>
            <person name="Santos A.J."/>
        </authorList>
    </citation>
    <scope>NUCLEOTIDE SEQUENCE</scope>
    <source>
        <tissue evidence="1">Shoot tissue taken approximately 20 cm above the soil surface</tissue>
    </source>
</reference>
<sequence length="12" mass="1419">MKHVVCLLLCFL</sequence>
<protein>
    <submittedName>
        <fullName evidence="1">Uncharacterized protein</fullName>
    </submittedName>
</protein>
<evidence type="ECO:0000313" key="1">
    <source>
        <dbReference type="EMBL" id="JAD37925.1"/>
    </source>
</evidence>
<organism evidence="1">
    <name type="scientific">Arundo donax</name>
    <name type="common">Giant reed</name>
    <name type="synonym">Donax arundinaceus</name>
    <dbReference type="NCBI Taxonomy" id="35708"/>
    <lineage>
        <taxon>Eukaryota</taxon>
        <taxon>Viridiplantae</taxon>
        <taxon>Streptophyta</taxon>
        <taxon>Embryophyta</taxon>
        <taxon>Tracheophyta</taxon>
        <taxon>Spermatophyta</taxon>
        <taxon>Magnoliopsida</taxon>
        <taxon>Liliopsida</taxon>
        <taxon>Poales</taxon>
        <taxon>Poaceae</taxon>
        <taxon>PACMAD clade</taxon>
        <taxon>Arundinoideae</taxon>
        <taxon>Arundineae</taxon>
        <taxon>Arundo</taxon>
    </lineage>
</organism>